<name>A0AAW1VEP7_9CUCU</name>
<dbReference type="PANTHER" id="PTHR17616">
    <property type="entry name" value="YES-ASSOCIATED PROTEIN YAP1 FAMILY MEMBER"/>
    <property type="match status" value="1"/>
</dbReference>
<dbReference type="CDD" id="cd00201">
    <property type="entry name" value="WW"/>
    <property type="match status" value="1"/>
</dbReference>
<feature type="compositionally biased region" description="Polar residues" evidence="5">
    <location>
        <begin position="137"/>
        <end position="152"/>
    </location>
</feature>
<feature type="compositionally biased region" description="Low complexity" evidence="5">
    <location>
        <begin position="217"/>
        <end position="226"/>
    </location>
</feature>
<feature type="domain" description="WW" evidence="6">
    <location>
        <begin position="650"/>
        <end position="683"/>
    </location>
</feature>
<dbReference type="SUPFAM" id="SSF51045">
    <property type="entry name" value="WW domain"/>
    <property type="match status" value="2"/>
</dbReference>
<evidence type="ECO:0000256" key="3">
    <source>
        <dbReference type="ARBA" id="ARBA00022490"/>
    </source>
</evidence>
<feature type="compositionally biased region" description="Low complexity" evidence="5">
    <location>
        <begin position="377"/>
        <end position="389"/>
    </location>
</feature>
<gene>
    <name evidence="7" type="ORF">WA026_012018</name>
</gene>
<evidence type="ECO:0000313" key="8">
    <source>
        <dbReference type="Proteomes" id="UP001431783"/>
    </source>
</evidence>
<dbReference type="PROSITE" id="PS01159">
    <property type="entry name" value="WW_DOMAIN_1"/>
    <property type="match status" value="2"/>
</dbReference>
<dbReference type="GO" id="GO:0005737">
    <property type="term" value="C:cytoplasm"/>
    <property type="evidence" value="ECO:0007669"/>
    <property type="project" value="UniProtKB-SubCell"/>
</dbReference>
<sequence length="784" mass="87419">MWLLDIPPKHTDCEKLLCFRYYDGHTLDYLAETDSLIIKPSEKLKKILKLKQKTKFNGIDNTAFQDESDIPALRNSNSLEDLTTKNSELMLGVKKKSTGLVRSESTNMGGTKKKIKAKETHKLPSKEYYQIWTAYSSPSPTEDTKDITTPVNESADGTAPPLPPRLTHKPLERSHAVSTNFVPPLVHRQKKPKRVTNPEDSFGFDLVDTDEDYRTQSTASTASSLSDVDGSTPAHKSKSVNGVMQIGCDNYITTVLSKSLGDNSSLQNAQLDLNKLASCSSLSTQSSSSLDMVDGDQLATASHKPLMRLGSPQQFEIEDLDEACGHTSVDFLERSHTQVVKPHPKALSRVAGTSGNSLVCPPTPTHHSRKMRKTELKPPTLKPTSPSKEGATAVPQLEVRRDVRTTETLENWSIPSSSQNDSSHCQSAKDNPRLSIIALSELQNVDTRSPELRTKPPLRLTSENIDEGGASGGLPMPVHRLTTTRLPSIPERNHRVVTVPEVPGENEEPLPPSWEARMDSHGRVFYIDHATRTTSWTRPGGNASSNSNGVGAEQHRRQLDRRYQSIRRTISSVRLENADFSAAPPGCRMLSRPDFFTILHMNQDALSLYNRNPTLKHMISRIRRDPIAFEKYQHNKELVALVNLFADTGLNLPEGWDSKKDRNSKLFFIDHTHKRTTYMDPRVPTESHCFTRRCSEEGRAPTPPPRTAGSISTTVNNLPDVPIAYNDKVVAFLRQPNIFDILRERHPPIGTTLSLRDKVNAVRVEGTSALDRLSHDIHLTILLR</sequence>
<reference evidence="7 8" key="1">
    <citation type="submission" date="2023-03" db="EMBL/GenBank/DDBJ databases">
        <title>Genome insight into feeding habits of ladybird beetles.</title>
        <authorList>
            <person name="Li H.-S."/>
            <person name="Huang Y.-H."/>
            <person name="Pang H."/>
        </authorList>
    </citation>
    <scope>NUCLEOTIDE SEQUENCE [LARGE SCALE GENOMIC DNA]</scope>
    <source>
        <strain evidence="7">SYSU_2023b</strain>
        <tissue evidence="7">Whole body</tissue>
    </source>
</reference>
<feature type="region of interest" description="Disordered" evidence="5">
    <location>
        <begin position="535"/>
        <end position="558"/>
    </location>
</feature>
<dbReference type="Proteomes" id="UP001431783">
    <property type="component" value="Unassembled WGS sequence"/>
</dbReference>
<dbReference type="Pfam" id="PF00397">
    <property type="entry name" value="WW"/>
    <property type="match status" value="1"/>
</dbReference>
<dbReference type="InterPro" id="IPR051583">
    <property type="entry name" value="YAP1"/>
</dbReference>
<proteinExistence type="predicted"/>
<evidence type="ECO:0000256" key="1">
    <source>
        <dbReference type="ARBA" id="ARBA00004123"/>
    </source>
</evidence>
<feature type="compositionally biased region" description="Low complexity" evidence="5">
    <location>
        <begin position="416"/>
        <end position="426"/>
    </location>
</feature>
<evidence type="ECO:0000259" key="6">
    <source>
        <dbReference type="PROSITE" id="PS50020"/>
    </source>
</evidence>
<dbReference type="SMART" id="SM00456">
    <property type="entry name" value="WW"/>
    <property type="match status" value="2"/>
</dbReference>
<keyword evidence="3" id="KW-0963">Cytoplasm</keyword>
<keyword evidence="4" id="KW-0539">Nucleus</keyword>
<feature type="region of interest" description="Disordered" evidence="5">
    <location>
        <begin position="340"/>
        <end position="394"/>
    </location>
</feature>
<evidence type="ECO:0000256" key="4">
    <source>
        <dbReference type="ARBA" id="ARBA00023242"/>
    </source>
</evidence>
<dbReference type="GO" id="GO:0045944">
    <property type="term" value="P:positive regulation of transcription by RNA polymerase II"/>
    <property type="evidence" value="ECO:0007669"/>
    <property type="project" value="TreeGrafter"/>
</dbReference>
<dbReference type="Pfam" id="PF18436">
    <property type="entry name" value="HECW1_helix"/>
    <property type="match status" value="1"/>
</dbReference>
<feature type="domain" description="WW" evidence="6">
    <location>
        <begin position="508"/>
        <end position="541"/>
    </location>
</feature>
<organism evidence="7 8">
    <name type="scientific">Henosepilachna vigintioctopunctata</name>
    <dbReference type="NCBI Taxonomy" id="420089"/>
    <lineage>
        <taxon>Eukaryota</taxon>
        <taxon>Metazoa</taxon>
        <taxon>Ecdysozoa</taxon>
        <taxon>Arthropoda</taxon>
        <taxon>Hexapoda</taxon>
        <taxon>Insecta</taxon>
        <taxon>Pterygota</taxon>
        <taxon>Neoptera</taxon>
        <taxon>Endopterygota</taxon>
        <taxon>Coleoptera</taxon>
        <taxon>Polyphaga</taxon>
        <taxon>Cucujiformia</taxon>
        <taxon>Coccinelloidea</taxon>
        <taxon>Coccinellidae</taxon>
        <taxon>Epilachninae</taxon>
        <taxon>Epilachnini</taxon>
        <taxon>Henosepilachna</taxon>
    </lineage>
</organism>
<dbReference type="AlphaFoldDB" id="A0AAW1VEP7"/>
<evidence type="ECO:0000256" key="2">
    <source>
        <dbReference type="ARBA" id="ARBA00004496"/>
    </source>
</evidence>
<comment type="caution">
    <text evidence="7">The sequence shown here is derived from an EMBL/GenBank/DDBJ whole genome shotgun (WGS) entry which is preliminary data.</text>
</comment>
<keyword evidence="8" id="KW-1185">Reference proteome</keyword>
<evidence type="ECO:0000256" key="5">
    <source>
        <dbReference type="SAM" id="MobiDB-lite"/>
    </source>
</evidence>
<feature type="region of interest" description="Disordered" evidence="5">
    <location>
        <begin position="187"/>
        <end position="238"/>
    </location>
</feature>
<evidence type="ECO:0000313" key="7">
    <source>
        <dbReference type="EMBL" id="KAK9890660.1"/>
    </source>
</evidence>
<dbReference type="InterPro" id="IPR036020">
    <property type="entry name" value="WW_dom_sf"/>
</dbReference>
<dbReference type="PANTHER" id="PTHR17616:SF8">
    <property type="entry name" value="TRANSCRIPTIONAL COACTIVATOR YORKIE"/>
    <property type="match status" value="1"/>
</dbReference>
<dbReference type="Gene3D" id="2.20.70.10">
    <property type="match status" value="2"/>
</dbReference>
<accession>A0AAW1VEP7</accession>
<dbReference type="InterPro" id="IPR001202">
    <property type="entry name" value="WW_dom"/>
</dbReference>
<dbReference type="GO" id="GO:0005634">
    <property type="term" value="C:nucleus"/>
    <property type="evidence" value="ECO:0007669"/>
    <property type="project" value="UniProtKB-SubCell"/>
</dbReference>
<comment type="subcellular location">
    <subcellularLocation>
        <location evidence="2">Cytoplasm</location>
    </subcellularLocation>
    <subcellularLocation>
        <location evidence="1">Nucleus</location>
    </subcellularLocation>
</comment>
<protein>
    <recommendedName>
        <fullName evidence="6">WW domain-containing protein</fullName>
    </recommendedName>
</protein>
<feature type="region of interest" description="Disordered" evidence="5">
    <location>
        <begin position="410"/>
        <end position="429"/>
    </location>
</feature>
<dbReference type="PROSITE" id="PS50020">
    <property type="entry name" value="WW_DOMAIN_2"/>
    <property type="match status" value="2"/>
</dbReference>
<feature type="region of interest" description="Disordered" evidence="5">
    <location>
        <begin position="137"/>
        <end position="163"/>
    </location>
</feature>
<dbReference type="InterPro" id="IPR040524">
    <property type="entry name" value="HECW1_helix"/>
</dbReference>
<dbReference type="GO" id="GO:0035329">
    <property type="term" value="P:hippo signaling"/>
    <property type="evidence" value="ECO:0007669"/>
    <property type="project" value="TreeGrafter"/>
</dbReference>
<feature type="compositionally biased region" description="Low complexity" evidence="5">
    <location>
        <begin position="540"/>
        <end position="549"/>
    </location>
</feature>
<dbReference type="GO" id="GO:0003713">
    <property type="term" value="F:transcription coactivator activity"/>
    <property type="evidence" value="ECO:0007669"/>
    <property type="project" value="TreeGrafter"/>
</dbReference>
<dbReference type="EMBL" id="JARQZJ010000126">
    <property type="protein sequence ID" value="KAK9890660.1"/>
    <property type="molecule type" value="Genomic_DNA"/>
</dbReference>